<proteinExistence type="predicted"/>
<dbReference type="PANTHER" id="PTHR16155:SF3">
    <property type="entry name" value="STERILE ALPHA MOTIF DOMAIN-CONTAINING PROTEIN 9-LIKE"/>
    <property type="match status" value="1"/>
</dbReference>
<accession>A0A0E9XUE2</accession>
<dbReference type="PANTHER" id="PTHR16155">
    <property type="entry name" value="DED DOMAIN-CONTAINING PROTEIN"/>
    <property type="match status" value="1"/>
</dbReference>
<organism evidence="1">
    <name type="scientific">Anguilla anguilla</name>
    <name type="common">European freshwater eel</name>
    <name type="synonym">Muraena anguilla</name>
    <dbReference type="NCBI Taxonomy" id="7936"/>
    <lineage>
        <taxon>Eukaryota</taxon>
        <taxon>Metazoa</taxon>
        <taxon>Chordata</taxon>
        <taxon>Craniata</taxon>
        <taxon>Vertebrata</taxon>
        <taxon>Euteleostomi</taxon>
        <taxon>Actinopterygii</taxon>
        <taxon>Neopterygii</taxon>
        <taxon>Teleostei</taxon>
        <taxon>Anguilliformes</taxon>
        <taxon>Anguillidae</taxon>
        <taxon>Anguilla</taxon>
    </lineage>
</organism>
<evidence type="ECO:0000313" key="1">
    <source>
        <dbReference type="EMBL" id="JAI06042.1"/>
    </source>
</evidence>
<dbReference type="EMBL" id="GBXM01002536">
    <property type="protein sequence ID" value="JAI06042.1"/>
    <property type="molecule type" value="Transcribed_RNA"/>
</dbReference>
<sequence length="144" mass="16591">MAAVDGLKKSYCNKMKAVPQKEKRIFTHFFLGKGKGLSKIVHKSKMEMLNKLLSMSERRMKWLSGDVWKMPELESMLKRVQGWTKDGRVYIEGSQKKPFMIHALNSDSIPYENEDVEFYLGFTFQGPVANGITISRSNKVPEKQ</sequence>
<dbReference type="GO" id="GO:0005737">
    <property type="term" value="C:cytoplasm"/>
    <property type="evidence" value="ECO:0007669"/>
    <property type="project" value="TreeGrafter"/>
</dbReference>
<reference evidence="1" key="2">
    <citation type="journal article" date="2015" name="Fish Shellfish Immunol.">
        <title>Early steps in the European eel (Anguilla anguilla)-Vibrio vulnificus interaction in the gills: Role of the RtxA13 toxin.</title>
        <authorList>
            <person name="Callol A."/>
            <person name="Pajuelo D."/>
            <person name="Ebbesson L."/>
            <person name="Teles M."/>
            <person name="MacKenzie S."/>
            <person name="Amaro C."/>
        </authorList>
    </citation>
    <scope>NUCLEOTIDE SEQUENCE</scope>
</reference>
<protein>
    <submittedName>
        <fullName evidence="1">Uncharacterized protein</fullName>
    </submittedName>
</protein>
<dbReference type="AlphaFoldDB" id="A0A0E9XUE2"/>
<reference evidence="1" key="1">
    <citation type="submission" date="2014-11" db="EMBL/GenBank/DDBJ databases">
        <authorList>
            <person name="Amaro Gonzalez C."/>
        </authorList>
    </citation>
    <scope>NUCLEOTIDE SEQUENCE</scope>
</reference>
<name>A0A0E9XUE2_ANGAN</name>